<sequence>MRFNVHKKSSTPIYQQIYEQIRYRIQTSMIKPGDQLPSLRKLSQELEISLLTVRKSYQLLQKSGLIVIQSGKGAFVKGVTKRSSKVLNNFSWQDELNVNITRSQYSLNRDRKYYDFSQAILFPRLLPNQFLAQEMQSLLRTNELVLATYGPIQGDRELRIELSSYLQREQGIKADPHEIMITSGAQQGIDLIAQTLLKPGDTVIVESPCYGAAIDVFTNKGVNVISIELDEEGIQSDLVEEVCQKIKPSLLYVNPSFQNPTGLLMSRQRRKELVDLAELYHFFIVEDDSFGEIYFDDISVPPPIKTFDKNGHVLFLKGFSKTLAPGLRIGLLYAQGSVFDWLYAVKALMDIGSPLLTQKAVLAFLRTERMKQHMEKLRIALQLRRDHASDLLSPLSDYVQFQVPKGGFNLWLKLPQNVNTFALLKKAQEHNVCFLPGEAFFVHKPPHAYIRISYSLLSDTDLNIGLQRLNAILSAEI</sequence>
<keyword evidence="8" id="KW-0804">Transcription</keyword>
<dbReference type="InterPro" id="IPR015424">
    <property type="entry name" value="PyrdxlP-dep_Trfase"/>
</dbReference>
<dbReference type="AlphaFoldDB" id="A0A7W3N715"/>
<dbReference type="RefSeq" id="WP_053487448.1">
    <property type="nucleotide sequence ID" value="NZ_JACJHT010000001.1"/>
</dbReference>
<dbReference type="SMART" id="SM00345">
    <property type="entry name" value="HTH_GNTR"/>
    <property type="match status" value="1"/>
</dbReference>
<dbReference type="Gene3D" id="1.10.10.10">
    <property type="entry name" value="Winged helix-like DNA-binding domain superfamily/Winged helix DNA-binding domain"/>
    <property type="match status" value="1"/>
</dbReference>
<keyword evidence="4" id="KW-0808">Transferase</keyword>
<gene>
    <name evidence="10" type="ORF">HNP21_000671</name>
</gene>
<comment type="cofactor">
    <cofactor evidence="1">
        <name>pyridoxal 5'-phosphate</name>
        <dbReference type="ChEBI" id="CHEBI:597326"/>
    </cofactor>
</comment>
<keyword evidence="11" id="KW-1185">Reference proteome</keyword>
<evidence type="ECO:0000256" key="5">
    <source>
        <dbReference type="ARBA" id="ARBA00022898"/>
    </source>
</evidence>
<dbReference type="GO" id="GO:0030170">
    <property type="term" value="F:pyridoxal phosphate binding"/>
    <property type="evidence" value="ECO:0007669"/>
    <property type="project" value="InterPro"/>
</dbReference>
<evidence type="ECO:0000259" key="9">
    <source>
        <dbReference type="PROSITE" id="PS50949"/>
    </source>
</evidence>
<dbReference type="GO" id="GO:0003700">
    <property type="term" value="F:DNA-binding transcription factor activity"/>
    <property type="evidence" value="ECO:0007669"/>
    <property type="project" value="InterPro"/>
</dbReference>
<dbReference type="InterPro" id="IPR015422">
    <property type="entry name" value="PyrdxlP-dep_Trfase_small"/>
</dbReference>
<accession>A0A7W3N715</accession>
<evidence type="ECO:0000313" key="11">
    <source>
        <dbReference type="Proteomes" id="UP000543174"/>
    </source>
</evidence>
<dbReference type="Gene3D" id="3.90.1150.10">
    <property type="entry name" value="Aspartate Aminotransferase, domain 1"/>
    <property type="match status" value="1"/>
</dbReference>
<dbReference type="GO" id="GO:0003677">
    <property type="term" value="F:DNA binding"/>
    <property type="evidence" value="ECO:0007669"/>
    <property type="project" value="UniProtKB-KW"/>
</dbReference>
<dbReference type="Gene3D" id="3.40.640.10">
    <property type="entry name" value="Type I PLP-dependent aspartate aminotransferase-like (Major domain)"/>
    <property type="match status" value="1"/>
</dbReference>
<dbReference type="InterPro" id="IPR004839">
    <property type="entry name" value="Aminotransferase_I/II_large"/>
</dbReference>
<dbReference type="InterPro" id="IPR036390">
    <property type="entry name" value="WH_DNA-bd_sf"/>
</dbReference>
<dbReference type="PANTHER" id="PTHR46577">
    <property type="entry name" value="HTH-TYPE TRANSCRIPTIONAL REGULATORY PROTEIN GABR"/>
    <property type="match status" value="1"/>
</dbReference>
<keyword evidence="5" id="KW-0663">Pyridoxal phosphate</keyword>
<evidence type="ECO:0000256" key="8">
    <source>
        <dbReference type="ARBA" id="ARBA00023163"/>
    </source>
</evidence>
<evidence type="ECO:0000256" key="2">
    <source>
        <dbReference type="ARBA" id="ARBA00005384"/>
    </source>
</evidence>
<comment type="caution">
    <text evidence="10">The sequence shown here is derived from an EMBL/GenBank/DDBJ whole genome shotgun (WGS) entry which is preliminary data.</text>
</comment>
<dbReference type="FunFam" id="3.40.640.10:FF:000023">
    <property type="entry name" value="Transcriptional regulator, GntR family"/>
    <property type="match status" value="1"/>
</dbReference>
<reference evidence="10" key="1">
    <citation type="submission" date="2020-08" db="EMBL/GenBank/DDBJ databases">
        <title>Functional genomics of gut bacteria from endangered species of beetles.</title>
        <authorList>
            <person name="Carlos-Shanley C."/>
        </authorList>
    </citation>
    <scope>NUCLEOTIDE SEQUENCE [LARGE SCALE GENOMIC DNA]</scope>
    <source>
        <strain evidence="10">S00060</strain>
    </source>
</reference>
<dbReference type="InterPro" id="IPR015421">
    <property type="entry name" value="PyrdxlP-dep_Trfase_major"/>
</dbReference>
<evidence type="ECO:0000256" key="1">
    <source>
        <dbReference type="ARBA" id="ARBA00001933"/>
    </source>
</evidence>
<protein>
    <submittedName>
        <fullName evidence="10">DNA-binding transcriptional MocR family regulator</fullName>
    </submittedName>
</protein>
<dbReference type="CDD" id="cd00609">
    <property type="entry name" value="AAT_like"/>
    <property type="match status" value="1"/>
</dbReference>
<evidence type="ECO:0000313" key="10">
    <source>
        <dbReference type="EMBL" id="MBA9037582.1"/>
    </source>
</evidence>
<dbReference type="EMBL" id="JACJHT010000001">
    <property type="protein sequence ID" value="MBA9037582.1"/>
    <property type="molecule type" value="Genomic_DNA"/>
</dbReference>
<dbReference type="InterPro" id="IPR000524">
    <property type="entry name" value="Tscrpt_reg_HTH_GntR"/>
</dbReference>
<feature type="domain" description="HTH gntR-type" evidence="9">
    <location>
        <begin position="11"/>
        <end position="79"/>
    </location>
</feature>
<evidence type="ECO:0000256" key="3">
    <source>
        <dbReference type="ARBA" id="ARBA00022576"/>
    </source>
</evidence>
<name>A0A7W3N715_PRIAR</name>
<keyword evidence="7 10" id="KW-0238">DNA-binding</keyword>
<dbReference type="PANTHER" id="PTHR46577:SF1">
    <property type="entry name" value="HTH-TYPE TRANSCRIPTIONAL REGULATORY PROTEIN GABR"/>
    <property type="match status" value="1"/>
</dbReference>
<dbReference type="SUPFAM" id="SSF46785">
    <property type="entry name" value="Winged helix' DNA-binding domain"/>
    <property type="match status" value="1"/>
</dbReference>
<evidence type="ECO:0000256" key="6">
    <source>
        <dbReference type="ARBA" id="ARBA00023015"/>
    </source>
</evidence>
<keyword evidence="3" id="KW-0032">Aminotransferase</keyword>
<dbReference type="InterPro" id="IPR051446">
    <property type="entry name" value="HTH_trans_reg/aminotransferase"/>
</dbReference>
<proteinExistence type="inferred from homology"/>
<dbReference type="GO" id="GO:0008483">
    <property type="term" value="F:transaminase activity"/>
    <property type="evidence" value="ECO:0007669"/>
    <property type="project" value="UniProtKB-KW"/>
</dbReference>
<dbReference type="CDD" id="cd07377">
    <property type="entry name" value="WHTH_GntR"/>
    <property type="match status" value="1"/>
</dbReference>
<dbReference type="InterPro" id="IPR036388">
    <property type="entry name" value="WH-like_DNA-bd_sf"/>
</dbReference>
<evidence type="ECO:0000256" key="4">
    <source>
        <dbReference type="ARBA" id="ARBA00022679"/>
    </source>
</evidence>
<dbReference type="Pfam" id="PF00392">
    <property type="entry name" value="GntR"/>
    <property type="match status" value="1"/>
</dbReference>
<organism evidence="10 11">
    <name type="scientific">Priestia aryabhattai</name>
    <name type="common">Bacillus aryabhattai</name>
    <dbReference type="NCBI Taxonomy" id="412384"/>
    <lineage>
        <taxon>Bacteria</taxon>
        <taxon>Bacillati</taxon>
        <taxon>Bacillota</taxon>
        <taxon>Bacilli</taxon>
        <taxon>Bacillales</taxon>
        <taxon>Bacillaceae</taxon>
        <taxon>Priestia</taxon>
    </lineage>
</organism>
<dbReference type="PROSITE" id="PS50949">
    <property type="entry name" value="HTH_GNTR"/>
    <property type="match status" value="1"/>
</dbReference>
<evidence type="ECO:0000256" key="7">
    <source>
        <dbReference type="ARBA" id="ARBA00023125"/>
    </source>
</evidence>
<dbReference type="Proteomes" id="UP000543174">
    <property type="component" value="Unassembled WGS sequence"/>
</dbReference>
<keyword evidence="6" id="KW-0805">Transcription regulation</keyword>
<comment type="similarity">
    <text evidence="2">In the C-terminal section; belongs to the class-I pyridoxal-phosphate-dependent aminotransferase family.</text>
</comment>
<dbReference type="SUPFAM" id="SSF53383">
    <property type="entry name" value="PLP-dependent transferases"/>
    <property type="match status" value="1"/>
</dbReference>
<dbReference type="Pfam" id="PF00155">
    <property type="entry name" value="Aminotran_1_2"/>
    <property type="match status" value="1"/>
</dbReference>